<dbReference type="Proteomes" id="UP000031668">
    <property type="component" value="Unassembled WGS sequence"/>
</dbReference>
<dbReference type="AlphaFoldDB" id="A0A0C2JB96"/>
<sequence length="237" mass="26256">MCLLACVGKRRLFKYHSVILGTLSTFARKSKLKIIDLEAILQNDRLPSPSSSQSEPKKEKPNKGEDHVQTAACVIEAYNKRDQSSNAGKSLPWNSDVINELASDLKDIIDFNSKRSLSGSLETLTDFMAGEEEMKLDVEAELPSDQVSKVDDSQGESLVDTPGESTIEDESPIRNDVFSLQDTDAYQNGHVDLKISTDSQDQKEEIFNISESQSSDGLPDSSNIKDLRNSKLMIIQI</sequence>
<comment type="caution">
    <text evidence="2">The sequence shown here is derived from an EMBL/GenBank/DDBJ whole genome shotgun (WGS) entry which is preliminary data.</text>
</comment>
<evidence type="ECO:0000256" key="1">
    <source>
        <dbReference type="SAM" id="MobiDB-lite"/>
    </source>
</evidence>
<feature type="compositionally biased region" description="Basic and acidic residues" evidence="1">
    <location>
        <begin position="55"/>
        <end position="67"/>
    </location>
</feature>
<evidence type="ECO:0000313" key="3">
    <source>
        <dbReference type="Proteomes" id="UP000031668"/>
    </source>
</evidence>
<feature type="region of interest" description="Disordered" evidence="1">
    <location>
        <begin position="45"/>
        <end position="67"/>
    </location>
</feature>
<reference evidence="2 3" key="1">
    <citation type="journal article" date="2014" name="Genome Biol. Evol.">
        <title>The genome of the myxosporean Thelohanellus kitauei shows adaptations to nutrient acquisition within its fish host.</title>
        <authorList>
            <person name="Yang Y."/>
            <person name="Xiong J."/>
            <person name="Zhou Z."/>
            <person name="Huo F."/>
            <person name="Miao W."/>
            <person name="Ran C."/>
            <person name="Liu Y."/>
            <person name="Zhang J."/>
            <person name="Feng J."/>
            <person name="Wang M."/>
            <person name="Wang M."/>
            <person name="Wang L."/>
            <person name="Yao B."/>
        </authorList>
    </citation>
    <scope>NUCLEOTIDE SEQUENCE [LARGE SCALE GENOMIC DNA]</scope>
    <source>
        <strain evidence="2">Wuqing</strain>
    </source>
</reference>
<accession>A0A0C2JB96</accession>
<proteinExistence type="predicted"/>
<name>A0A0C2JB96_THEKT</name>
<organism evidence="2 3">
    <name type="scientific">Thelohanellus kitauei</name>
    <name type="common">Myxosporean</name>
    <dbReference type="NCBI Taxonomy" id="669202"/>
    <lineage>
        <taxon>Eukaryota</taxon>
        <taxon>Metazoa</taxon>
        <taxon>Cnidaria</taxon>
        <taxon>Myxozoa</taxon>
        <taxon>Myxosporea</taxon>
        <taxon>Bivalvulida</taxon>
        <taxon>Platysporina</taxon>
        <taxon>Myxobolidae</taxon>
        <taxon>Thelohanellus</taxon>
    </lineage>
</organism>
<protein>
    <submittedName>
        <fullName evidence="2">Uncharacterized protein</fullName>
    </submittedName>
</protein>
<dbReference type="EMBL" id="JWZT01000019">
    <property type="protein sequence ID" value="KII75124.1"/>
    <property type="molecule type" value="Genomic_DNA"/>
</dbReference>
<feature type="region of interest" description="Disordered" evidence="1">
    <location>
        <begin position="147"/>
        <end position="169"/>
    </location>
</feature>
<evidence type="ECO:0000313" key="2">
    <source>
        <dbReference type="EMBL" id="KII75124.1"/>
    </source>
</evidence>
<keyword evidence="3" id="KW-1185">Reference proteome</keyword>
<gene>
    <name evidence="2" type="ORF">RF11_10417</name>
</gene>